<keyword evidence="5" id="KW-0406">Ion transport</keyword>
<keyword evidence="5" id="KW-0407">Ion channel</keyword>
<evidence type="ECO:0000259" key="4">
    <source>
        <dbReference type="PROSITE" id="PS51202"/>
    </source>
</evidence>
<feature type="domain" description="RCK N-terminal" evidence="3">
    <location>
        <begin position="118"/>
        <end position="236"/>
    </location>
</feature>
<name>A0A5C1E9W6_9RHOO</name>
<feature type="transmembrane region" description="Helical" evidence="2">
    <location>
        <begin position="12"/>
        <end position="34"/>
    </location>
</feature>
<dbReference type="AlphaFoldDB" id="A0A5C1E9W6"/>
<keyword evidence="5" id="KW-0813">Transport</keyword>
<protein>
    <submittedName>
        <fullName evidence="5">Voltage-gated potassium channel</fullName>
    </submittedName>
</protein>
<gene>
    <name evidence="5" type="primary">kch</name>
    <name evidence="5" type="ORF">OTERR_14810</name>
</gene>
<dbReference type="RefSeq" id="WP_149425340.1">
    <property type="nucleotide sequence ID" value="NZ_CP022579.1"/>
</dbReference>
<reference evidence="5 6" key="1">
    <citation type="submission" date="2017-07" db="EMBL/GenBank/DDBJ databases">
        <title>Complete genome sequence of Oryzomicrobium terrae TPP412.</title>
        <authorList>
            <person name="Chiu L.-W."/>
            <person name="Lo K.-J."/>
            <person name="Tsai Y.-M."/>
            <person name="Lin S.-S."/>
            <person name="Kuo C.-H."/>
            <person name="Liu C.-T."/>
        </authorList>
    </citation>
    <scope>NUCLEOTIDE SEQUENCE [LARGE SCALE GENOMIC DNA]</scope>
    <source>
        <strain evidence="5 6">TPP412</strain>
    </source>
</reference>
<dbReference type="GO" id="GO:0006813">
    <property type="term" value="P:potassium ion transport"/>
    <property type="evidence" value="ECO:0007669"/>
    <property type="project" value="InterPro"/>
</dbReference>
<dbReference type="InterPro" id="IPR050721">
    <property type="entry name" value="Trk_Ktr_HKT_K-transport"/>
</dbReference>
<keyword evidence="2" id="KW-0472">Membrane</keyword>
<dbReference type="SUPFAM" id="SSF51735">
    <property type="entry name" value="NAD(P)-binding Rossmann-fold domains"/>
    <property type="match status" value="1"/>
</dbReference>
<dbReference type="InterPro" id="IPR036291">
    <property type="entry name" value="NAD(P)-bd_dom_sf"/>
</dbReference>
<dbReference type="InterPro" id="IPR013099">
    <property type="entry name" value="K_chnl_dom"/>
</dbReference>
<dbReference type="PROSITE" id="PS51201">
    <property type="entry name" value="RCK_N"/>
    <property type="match status" value="1"/>
</dbReference>
<dbReference type="InterPro" id="IPR003148">
    <property type="entry name" value="RCK_N"/>
</dbReference>
<dbReference type="PROSITE" id="PS51202">
    <property type="entry name" value="RCK_C"/>
    <property type="match status" value="1"/>
</dbReference>
<evidence type="ECO:0000313" key="6">
    <source>
        <dbReference type="Proteomes" id="UP000323671"/>
    </source>
</evidence>
<dbReference type="Proteomes" id="UP000323671">
    <property type="component" value="Chromosome"/>
</dbReference>
<dbReference type="GO" id="GO:0008324">
    <property type="term" value="F:monoatomic cation transmembrane transporter activity"/>
    <property type="evidence" value="ECO:0007669"/>
    <property type="project" value="InterPro"/>
</dbReference>
<feature type="domain" description="RCK C-terminal" evidence="4">
    <location>
        <begin position="259"/>
        <end position="341"/>
    </location>
</feature>
<dbReference type="SUPFAM" id="SSF116726">
    <property type="entry name" value="TrkA C-terminal domain-like"/>
    <property type="match status" value="1"/>
</dbReference>
<dbReference type="Gene3D" id="1.10.287.70">
    <property type="match status" value="1"/>
</dbReference>
<sequence>MSLQRESSNVLRYLQAALALLVLVLVIGTVGYHALTSGRYSWFDCFYMTFITLTTIGFGEIIEMTDNPPARMFTVFIGMLGAGTLSFLFSSVTVMVLESDLNGTLKRKRMDKMIRQLKDHYIVCGFGRVGRNVARELEGTNRHFVAIEENHELLDAYREKFPGLLALHGDASDDDMLEKAGIAEAAGVFAVTGDDSRNLMIIITAKQLNPRLRVVARCQEVRNTEKMKKAGADAIFAPDLTGGMRLASLMVRPHVVSFLDEMLKSEKRLRVEEVAVPPNFTPTLLGKLALRSAEYVLLAVRMQGEWVFNPSKEFELEPGHVLIAMASPAGRIELEEALIAMIA</sequence>
<dbReference type="Pfam" id="PF02254">
    <property type="entry name" value="TrkA_N"/>
    <property type="match status" value="1"/>
</dbReference>
<evidence type="ECO:0000259" key="3">
    <source>
        <dbReference type="PROSITE" id="PS51201"/>
    </source>
</evidence>
<organism evidence="5 6">
    <name type="scientific">Oryzomicrobium terrae</name>
    <dbReference type="NCBI Taxonomy" id="1735038"/>
    <lineage>
        <taxon>Bacteria</taxon>
        <taxon>Pseudomonadati</taxon>
        <taxon>Pseudomonadota</taxon>
        <taxon>Betaproteobacteria</taxon>
        <taxon>Rhodocyclales</taxon>
        <taxon>Rhodocyclaceae</taxon>
        <taxon>Oryzomicrobium</taxon>
    </lineage>
</organism>
<dbReference type="Gene3D" id="3.40.50.720">
    <property type="entry name" value="NAD(P)-binding Rossmann-like Domain"/>
    <property type="match status" value="1"/>
</dbReference>
<feature type="transmembrane region" description="Helical" evidence="2">
    <location>
        <begin position="73"/>
        <end position="97"/>
    </location>
</feature>
<dbReference type="InterPro" id="IPR006037">
    <property type="entry name" value="RCK_C"/>
</dbReference>
<dbReference type="GO" id="GO:0005886">
    <property type="term" value="C:plasma membrane"/>
    <property type="evidence" value="ECO:0007669"/>
    <property type="project" value="UniProtKB-SubCell"/>
</dbReference>
<proteinExistence type="predicted"/>
<keyword evidence="2" id="KW-0812">Transmembrane</keyword>
<evidence type="ECO:0000313" key="5">
    <source>
        <dbReference type="EMBL" id="QEL64957.1"/>
    </source>
</evidence>
<dbReference type="Gene3D" id="3.30.70.1450">
    <property type="entry name" value="Regulator of K+ conductance, C-terminal domain"/>
    <property type="match status" value="1"/>
</dbReference>
<dbReference type="PANTHER" id="PTHR43833">
    <property type="entry name" value="POTASSIUM CHANNEL PROTEIN 2-RELATED-RELATED"/>
    <property type="match status" value="1"/>
</dbReference>
<evidence type="ECO:0000256" key="1">
    <source>
        <dbReference type="ARBA" id="ARBA00004651"/>
    </source>
</evidence>
<keyword evidence="2" id="KW-1133">Transmembrane helix</keyword>
<evidence type="ECO:0000256" key="2">
    <source>
        <dbReference type="SAM" id="Phobius"/>
    </source>
</evidence>
<dbReference type="SUPFAM" id="SSF81324">
    <property type="entry name" value="Voltage-gated potassium channels"/>
    <property type="match status" value="1"/>
</dbReference>
<dbReference type="InterPro" id="IPR036721">
    <property type="entry name" value="RCK_C_sf"/>
</dbReference>
<dbReference type="Pfam" id="PF07885">
    <property type="entry name" value="Ion_trans_2"/>
    <property type="match status" value="1"/>
</dbReference>
<comment type="subcellular location">
    <subcellularLocation>
        <location evidence="1">Cell membrane</location>
        <topology evidence="1">Multi-pass membrane protein</topology>
    </subcellularLocation>
</comment>
<dbReference type="KEGG" id="otr:OTERR_14810"/>
<dbReference type="EMBL" id="CP022579">
    <property type="protein sequence ID" value="QEL64957.1"/>
    <property type="molecule type" value="Genomic_DNA"/>
</dbReference>
<keyword evidence="6" id="KW-1185">Reference proteome</keyword>
<dbReference type="PANTHER" id="PTHR43833:SF9">
    <property type="entry name" value="POTASSIUM CHANNEL PROTEIN YUGO-RELATED"/>
    <property type="match status" value="1"/>
</dbReference>
<accession>A0A5C1E9W6</accession>
<feature type="transmembrane region" description="Helical" evidence="2">
    <location>
        <begin position="40"/>
        <end position="61"/>
    </location>
</feature>